<keyword evidence="1" id="KW-0732">Signal</keyword>
<dbReference type="OrthoDB" id="411641at2759"/>
<organism evidence="2 3">
    <name type="scientific">Triparma laevis f. longispina</name>
    <dbReference type="NCBI Taxonomy" id="1714387"/>
    <lineage>
        <taxon>Eukaryota</taxon>
        <taxon>Sar</taxon>
        <taxon>Stramenopiles</taxon>
        <taxon>Ochrophyta</taxon>
        <taxon>Bolidophyceae</taxon>
        <taxon>Parmales</taxon>
        <taxon>Triparmaceae</taxon>
        <taxon>Triparma</taxon>
    </lineage>
</organism>
<dbReference type="PANTHER" id="PTHR45661">
    <property type="entry name" value="SURFACE ANTIGEN"/>
    <property type="match status" value="1"/>
</dbReference>
<dbReference type="AlphaFoldDB" id="A0A9W7AA74"/>
<evidence type="ECO:0000313" key="3">
    <source>
        <dbReference type="Proteomes" id="UP001165122"/>
    </source>
</evidence>
<gene>
    <name evidence="2" type="ORF">TrLO_g14929</name>
</gene>
<proteinExistence type="predicted"/>
<dbReference type="SUPFAM" id="SSF52058">
    <property type="entry name" value="L domain-like"/>
    <property type="match status" value="1"/>
</dbReference>
<sequence>MHTPEFRIHFVAFVRVLTLMAFMVATKGWNAAADAQIDEGVSSGDLMVHAGKNISFVAANSRKERCKLITRVIFILNITKVGEYACEFACNLVIVDIPDGIESIGKCAFLCCSSLTTVSFLTTLRLIGYCAFQYCSSLENVDLLHTNLEELGQAAFSFCEELKSMTMPDSLRRGGRHVFHGCSKLVPSNINIKDADAVLAHLRSQQLL</sequence>
<feature type="chain" id="PRO_5040925421" evidence="1">
    <location>
        <begin position="29"/>
        <end position="208"/>
    </location>
</feature>
<evidence type="ECO:0000256" key="1">
    <source>
        <dbReference type="SAM" id="SignalP"/>
    </source>
</evidence>
<evidence type="ECO:0000313" key="2">
    <source>
        <dbReference type="EMBL" id="GMH68871.1"/>
    </source>
</evidence>
<dbReference type="EMBL" id="BRXW01000599">
    <property type="protein sequence ID" value="GMH68871.1"/>
    <property type="molecule type" value="Genomic_DNA"/>
</dbReference>
<comment type="caution">
    <text evidence="2">The sequence shown here is derived from an EMBL/GenBank/DDBJ whole genome shotgun (WGS) entry which is preliminary data.</text>
</comment>
<keyword evidence="3" id="KW-1185">Reference proteome</keyword>
<dbReference type="InterPro" id="IPR032675">
    <property type="entry name" value="LRR_dom_sf"/>
</dbReference>
<dbReference type="PANTHER" id="PTHR45661:SF3">
    <property type="entry name" value="IG-LIKE DOMAIN-CONTAINING PROTEIN"/>
    <property type="match status" value="1"/>
</dbReference>
<dbReference type="Proteomes" id="UP001165122">
    <property type="component" value="Unassembled WGS sequence"/>
</dbReference>
<protein>
    <submittedName>
        <fullName evidence="2">Uncharacterized protein</fullName>
    </submittedName>
</protein>
<name>A0A9W7AA74_9STRA</name>
<dbReference type="Pfam" id="PF13306">
    <property type="entry name" value="LRR_5"/>
    <property type="match status" value="1"/>
</dbReference>
<reference evidence="3" key="1">
    <citation type="journal article" date="2023" name="Commun. Biol.">
        <title>Genome analysis of Parmales, the sister group of diatoms, reveals the evolutionary specialization of diatoms from phago-mixotrophs to photoautotrophs.</title>
        <authorList>
            <person name="Ban H."/>
            <person name="Sato S."/>
            <person name="Yoshikawa S."/>
            <person name="Yamada K."/>
            <person name="Nakamura Y."/>
            <person name="Ichinomiya M."/>
            <person name="Sato N."/>
            <person name="Blanc-Mathieu R."/>
            <person name="Endo H."/>
            <person name="Kuwata A."/>
            <person name="Ogata H."/>
        </authorList>
    </citation>
    <scope>NUCLEOTIDE SEQUENCE [LARGE SCALE GENOMIC DNA]</scope>
    <source>
        <strain evidence="3">NIES 3700</strain>
    </source>
</reference>
<dbReference type="InterPro" id="IPR053139">
    <property type="entry name" value="Surface_bspA-like"/>
</dbReference>
<feature type="signal peptide" evidence="1">
    <location>
        <begin position="1"/>
        <end position="28"/>
    </location>
</feature>
<dbReference type="Gene3D" id="3.80.10.10">
    <property type="entry name" value="Ribonuclease Inhibitor"/>
    <property type="match status" value="1"/>
</dbReference>
<dbReference type="InterPro" id="IPR026906">
    <property type="entry name" value="LRR_5"/>
</dbReference>
<accession>A0A9W7AA74</accession>